<dbReference type="OrthoDB" id="2130750at2759"/>
<reference evidence="1 2" key="1">
    <citation type="submission" date="2015-08" db="EMBL/GenBank/DDBJ databases">
        <title>Next Generation Sequencing and Analysis of the Genome of Puccinia sorghi L Schw, the Causal Agent of Maize Common Rust.</title>
        <authorList>
            <person name="Rochi L."/>
            <person name="Burguener G."/>
            <person name="Darino M."/>
            <person name="Turjanski A."/>
            <person name="Kreff E."/>
            <person name="Dieguez M.J."/>
            <person name="Sacco F."/>
        </authorList>
    </citation>
    <scope>NUCLEOTIDE SEQUENCE [LARGE SCALE GENOMIC DNA]</scope>
    <source>
        <strain evidence="1 2">RO10H11247</strain>
    </source>
</reference>
<dbReference type="Proteomes" id="UP000037035">
    <property type="component" value="Unassembled WGS sequence"/>
</dbReference>
<keyword evidence="2" id="KW-1185">Reference proteome</keyword>
<gene>
    <name evidence="1" type="ORF">VP01_915g9</name>
</gene>
<sequence>MMGLNKMRPESRGHKYLLGIDQLTSQLAFLGQKRAREVAALNKEVSELESIIESQVFQEDELEEEIQRLKEQLSGPGAPMLMPTLHDQLRSIRLYSGGNGAELQRWNSMIGRRLRREEVRRRQALFPQKAASNSE</sequence>
<organism evidence="1 2">
    <name type="scientific">Puccinia sorghi</name>
    <dbReference type="NCBI Taxonomy" id="27349"/>
    <lineage>
        <taxon>Eukaryota</taxon>
        <taxon>Fungi</taxon>
        <taxon>Dikarya</taxon>
        <taxon>Basidiomycota</taxon>
        <taxon>Pucciniomycotina</taxon>
        <taxon>Pucciniomycetes</taxon>
        <taxon>Pucciniales</taxon>
        <taxon>Pucciniaceae</taxon>
        <taxon>Puccinia</taxon>
    </lineage>
</organism>
<dbReference type="STRING" id="27349.A0A0L6U7G4"/>
<name>A0A0L6U7G4_9BASI</name>
<comment type="caution">
    <text evidence="1">The sequence shown here is derived from an EMBL/GenBank/DDBJ whole genome shotgun (WGS) entry which is preliminary data.</text>
</comment>
<dbReference type="AlphaFoldDB" id="A0A0L6U7G4"/>
<protein>
    <submittedName>
        <fullName evidence="1">Uncharacterized protein</fullName>
    </submittedName>
</protein>
<proteinExistence type="predicted"/>
<dbReference type="VEuPathDB" id="FungiDB:VP01_915g9"/>
<dbReference type="EMBL" id="LAVV01014782">
    <property type="protein sequence ID" value="KNZ44449.1"/>
    <property type="molecule type" value="Genomic_DNA"/>
</dbReference>
<accession>A0A0L6U7G4</accession>
<evidence type="ECO:0000313" key="2">
    <source>
        <dbReference type="Proteomes" id="UP000037035"/>
    </source>
</evidence>
<evidence type="ECO:0000313" key="1">
    <source>
        <dbReference type="EMBL" id="KNZ44449.1"/>
    </source>
</evidence>